<keyword evidence="1" id="KW-0732">Signal</keyword>
<dbReference type="KEGG" id="scs:Sta7437_2148"/>
<proteinExistence type="predicted"/>
<evidence type="ECO:0000256" key="1">
    <source>
        <dbReference type="SAM" id="SignalP"/>
    </source>
</evidence>
<dbReference type="STRING" id="111780.Sta7437_2148"/>
<organism evidence="2 3">
    <name type="scientific">Stanieria cyanosphaera (strain ATCC 29371 / PCC 7437)</name>
    <dbReference type="NCBI Taxonomy" id="111780"/>
    <lineage>
        <taxon>Bacteria</taxon>
        <taxon>Bacillati</taxon>
        <taxon>Cyanobacteriota</taxon>
        <taxon>Cyanophyceae</taxon>
        <taxon>Pleurocapsales</taxon>
        <taxon>Dermocarpellaceae</taxon>
        <taxon>Stanieria</taxon>
    </lineage>
</organism>
<keyword evidence="3" id="KW-1185">Reference proteome</keyword>
<feature type="signal peptide" evidence="1">
    <location>
        <begin position="1"/>
        <end position="24"/>
    </location>
</feature>
<name>K9XVJ5_STAC7</name>
<feature type="chain" id="PRO_5003938182" description="Curlin associated repeat-containing protein" evidence="1">
    <location>
        <begin position="25"/>
        <end position="111"/>
    </location>
</feature>
<accession>K9XVJ5</accession>
<dbReference type="eggNOG" id="ENOG5030WGU">
    <property type="taxonomic scope" value="Bacteria"/>
</dbReference>
<protein>
    <recommendedName>
        <fullName evidence="4">Curlin associated repeat-containing protein</fullName>
    </recommendedName>
</protein>
<dbReference type="RefSeq" id="WP_015193365.1">
    <property type="nucleotide sequence ID" value="NC_019748.1"/>
</dbReference>
<dbReference type="OrthoDB" id="582375at2"/>
<dbReference type="EMBL" id="CP003653">
    <property type="protein sequence ID" value="AFZ35697.1"/>
    <property type="molecule type" value="Genomic_DNA"/>
</dbReference>
<evidence type="ECO:0008006" key="4">
    <source>
        <dbReference type="Google" id="ProtNLM"/>
    </source>
</evidence>
<gene>
    <name evidence="2" type="ordered locus">Sta7437_2148</name>
</gene>
<reference evidence="3" key="1">
    <citation type="journal article" date="2013" name="Proc. Natl. Acad. Sci. U.S.A.">
        <title>Improving the coverage of the cyanobacterial phylum using diversity-driven genome sequencing.</title>
        <authorList>
            <person name="Shih P.M."/>
            <person name="Wu D."/>
            <person name="Latifi A."/>
            <person name="Axen S.D."/>
            <person name="Fewer D.P."/>
            <person name="Talla E."/>
            <person name="Calteau A."/>
            <person name="Cai F."/>
            <person name="Tandeau de Marsac N."/>
            <person name="Rippka R."/>
            <person name="Herdman M."/>
            <person name="Sivonen K."/>
            <person name="Coursin T."/>
            <person name="Laurent T."/>
            <person name="Goodwin L."/>
            <person name="Nolan M."/>
            <person name="Davenport K.W."/>
            <person name="Han C.S."/>
            <person name="Rubin E.M."/>
            <person name="Eisen J.A."/>
            <person name="Woyke T."/>
            <person name="Gugger M."/>
            <person name="Kerfeld C.A."/>
        </authorList>
    </citation>
    <scope>NUCLEOTIDE SEQUENCE [LARGE SCALE GENOMIC DNA]</scope>
    <source>
        <strain evidence="3">ATCC 29371 / PCC 7437</strain>
    </source>
</reference>
<dbReference type="Proteomes" id="UP000010473">
    <property type="component" value="Chromosome"/>
</dbReference>
<dbReference type="AlphaFoldDB" id="K9XVJ5"/>
<dbReference type="HOGENOM" id="CLU_2156804_0_0_3"/>
<sequence length="111" mass="11852">MSNKILLFGFTAATLILIPNFAQAQNVQVISQQGSASATAVGKNNTAISNVHQSAVQNQFGNSYGSWDNPQTQITIQRASGNATAIGENNTVISNINQSSEQNQYVNPYGY</sequence>
<evidence type="ECO:0000313" key="2">
    <source>
        <dbReference type="EMBL" id="AFZ35697.1"/>
    </source>
</evidence>
<evidence type="ECO:0000313" key="3">
    <source>
        <dbReference type="Proteomes" id="UP000010473"/>
    </source>
</evidence>